<gene>
    <name evidence="2" type="ORF">H9828_03360</name>
</gene>
<evidence type="ECO:0000313" key="2">
    <source>
        <dbReference type="EMBL" id="HIY68438.1"/>
    </source>
</evidence>
<dbReference type="InterPro" id="IPR010982">
    <property type="entry name" value="Lambda_DNA-bd_dom_sf"/>
</dbReference>
<protein>
    <submittedName>
        <fullName evidence="2">Helix-turn-helix domain-containing protein</fullName>
    </submittedName>
</protein>
<evidence type="ECO:0000259" key="1">
    <source>
        <dbReference type="PROSITE" id="PS50943"/>
    </source>
</evidence>
<dbReference type="EMBL" id="DXDA01000027">
    <property type="protein sequence ID" value="HIY68438.1"/>
    <property type="molecule type" value="Genomic_DNA"/>
</dbReference>
<dbReference type="Gene3D" id="1.10.260.40">
    <property type="entry name" value="lambda repressor-like DNA-binding domains"/>
    <property type="match status" value="1"/>
</dbReference>
<comment type="caution">
    <text evidence="2">The sequence shown here is derived from an EMBL/GenBank/DDBJ whole genome shotgun (WGS) entry which is preliminary data.</text>
</comment>
<reference evidence="2" key="2">
    <citation type="submission" date="2021-04" db="EMBL/GenBank/DDBJ databases">
        <authorList>
            <person name="Gilroy R."/>
        </authorList>
    </citation>
    <scope>NUCLEOTIDE SEQUENCE</scope>
    <source>
        <strain evidence="2">5134</strain>
    </source>
</reference>
<proteinExistence type="predicted"/>
<dbReference type="Pfam" id="PF01381">
    <property type="entry name" value="HTH_3"/>
    <property type="match status" value="1"/>
</dbReference>
<dbReference type="SMART" id="SM00530">
    <property type="entry name" value="HTH_XRE"/>
    <property type="match status" value="1"/>
</dbReference>
<dbReference type="InterPro" id="IPR001387">
    <property type="entry name" value="Cro/C1-type_HTH"/>
</dbReference>
<dbReference type="CDD" id="cd00093">
    <property type="entry name" value="HTH_XRE"/>
    <property type="match status" value="1"/>
</dbReference>
<reference evidence="2" key="1">
    <citation type="journal article" date="2021" name="PeerJ">
        <title>Extensive microbial diversity within the chicken gut microbiome revealed by metagenomics and culture.</title>
        <authorList>
            <person name="Gilroy R."/>
            <person name="Ravi A."/>
            <person name="Getino M."/>
            <person name="Pursley I."/>
            <person name="Horton D.L."/>
            <person name="Alikhan N.F."/>
            <person name="Baker D."/>
            <person name="Gharbi K."/>
            <person name="Hall N."/>
            <person name="Watson M."/>
            <person name="Adriaenssens E.M."/>
            <person name="Foster-Nyarko E."/>
            <person name="Jarju S."/>
            <person name="Secka A."/>
            <person name="Antonio M."/>
            <person name="Oren A."/>
            <person name="Chaudhuri R.R."/>
            <person name="La Ragione R."/>
            <person name="Hildebrand F."/>
            <person name="Pallen M.J."/>
        </authorList>
    </citation>
    <scope>NUCLEOTIDE SEQUENCE</scope>
    <source>
        <strain evidence="2">5134</strain>
    </source>
</reference>
<sequence length="71" mass="7786">MNVLGKQIKERRHLLKIKQQELADLAGVSINTVVAVERGSGNPRMTSLLAICNVLGLQLVAQLKNLNHETV</sequence>
<organism evidence="2 3">
    <name type="scientific">Candidatus Alistipes intestinigallinarum</name>
    <dbReference type="NCBI Taxonomy" id="2838440"/>
    <lineage>
        <taxon>Bacteria</taxon>
        <taxon>Pseudomonadati</taxon>
        <taxon>Bacteroidota</taxon>
        <taxon>Bacteroidia</taxon>
        <taxon>Bacteroidales</taxon>
        <taxon>Rikenellaceae</taxon>
        <taxon>Alistipes</taxon>
    </lineage>
</organism>
<dbReference type="AlphaFoldDB" id="A0A9D1YZ74"/>
<dbReference type="GO" id="GO:0003677">
    <property type="term" value="F:DNA binding"/>
    <property type="evidence" value="ECO:0007669"/>
    <property type="project" value="InterPro"/>
</dbReference>
<accession>A0A9D1YZ74</accession>
<dbReference type="Proteomes" id="UP000886844">
    <property type="component" value="Unassembled WGS sequence"/>
</dbReference>
<dbReference type="SUPFAM" id="SSF47413">
    <property type="entry name" value="lambda repressor-like DNA-binding domains"/>
    <property type="match status" value="1"/>
</dbReference>
<name>A0A9D1YZ74_9BACT</name>
<evidence type="ECO:0000313" key="3">
    <source>
        <dbReference type="Proteomes" id="UP000886844"/>
    </source>
</evidence>
<dbReference type="PROSITE" id="PS50943">
    <property type="entry name" value="HTH_CROC1"/>
    <property type="match status" value="1"/>
</dbReference>
<feature type="domain" description="HTH cro/C1-type" evidence="1">
    <location>
        <begin position="8"/>
        <end position="63"/>
    </location>
</feature>